<evidence type="ECO:0000256" key="2">
    <source>
        <dbReference type="SAM" id="SignalP"/>
    </source>
</evidence>
<evidence type="ECO:0000256" key="1">
    <source>
        <dbReference type="SAM" id="MobiDB-lite"/>
    </source>
</evidence>
<feature type="chain" id="PRO_5005809246" evidence="2">
    <location>
        <begin position="29"/>
        <end position="157"/>
    </location>
</feature>
<organism evidence="3 4">
    <name type="scientific">Roseibium alexandrii</name>
    <dbReference type="NCBI Taxonomy" id="388408"/>
    <lineage>
        <taxon>Bacteria</taxon>
        <taxon>Pseudomonadati</taxon>
        <taxon>Pseudomonadota</taxon>
        <taxon>Alphaproteobacteria</taxon>
        <taxon>Hyphomicrobiales</taxon>
        <taxon>Stappiaceae</taxon>
        <taxon>Roseibium</taxon>
    </lineage>
</organism>
<dbReference type="RefSeq" id="WP_050775956.1">
    <property type="nucleotide sequence ID" value="NZ_CXWD01000006.1"/>
</dbReference>
<accession>A0A0M7A2R3</accession>
<feature type="region of interest" description="Disordered" evidence="1">
    <location>
        <begin position="132"/>
        <end position="157"/>
    </location>
</feature>
<dbReference type="EMBL" id="CXWD01000006">
    <property type="protein sequence ID" value="CTQ68762.1"/>
    <property type="molecule type" value="Genomic_DNA"/>
</dbReference>
<reference evidence="4" key="1">
    <citation type="submission" date="2015-07" db="EMBL/GenBank/DDBJ databases">
        <authorList>
            <person name="Rodrigo-Torres Lidia"/>
            <person name="Arahal R.David."/>
        </authorList>
    </citation>
    <scope>NUCLEOTIDE SEQUENCE [LARGE SCALE GENOMIC DNA]</scope>
    <source>
        <strain evidence="4">CECT 5112</strain>
    </source>
</reference>
<name>A0A0M7A2R3_9HYPH</name>
<keyword evidence="2" id="KW-0732">Signal</keyword>
<dbReference type="STRING" id="388408.LAX5112_01877"/>
<proteinExistence type="predicted"/>
<evidence type="ECO:0000313" key="3">
    <source>
        <dbReference type="EMBL" id="CTQ68762.1"/>
    </source>
</evidence>
<feature type="signal peptide" evidence="2">
    <location>
        <begin position="1"/>
        <end position="28"/>
    </location>
</feature>
<feature type="compositionally biased region" description="Gly residues" evidence="1">
    <location>
        <begin position="147"/>
        <end position="157"/>
    </location>
</feature>
<dbReference type="OrthoDB" id="7678974at2"/>
<dbReference type="AlphaFoldDB" id="A0A0M7A2R3"/>
<protein>
    <submittedName>
        <fullName evidence="3">Uncharacterized protein</fullName>
    </submittedName>
</protein>
<sequence>MRTTFSRTLSYSVLVLPLLLFAVSPSKADGTDCVVYATDYANAHVGSGNMVGDAVSGGMTGAVVGGQWNPLTGGAARGARTGAALGVLNNLGSVPQGWQALYDMAYQICTQQNSGATAAPYGAGVMPNCRSTASVDGPSERSPDGGLMVGSGGRNCR</sequence>
<dbReference type="Proteomes" id="UP000053235">
    <property type="component" value="Unassembled WGS sequence"/>
</dbReference>
<evidence type="ECO:0000313" key="4">
    <source>
        <dbReference type="Proteomes" id="UP000053235"/>
    </source>
</evidence>
<gene>
    <name evidence="3" type="ORF">LAX5112_01877</name>
</gene>
<keyword evidence="4" id="KW-1185">Reference proteome</keyword>